<dbReference type="AlphaFoldDB" id="A0A2S0MJ84"/>
<accession>A0A2S0MJ84</accession>
<name>A0A2S0MJ84_9BURK</name>
<gene>
    <name evidence="1" type="ORF">C6570_02960</name>
</gene>
<dbReference type="InterPro" id="IPR010416">
    <property type="entry name" value="DUF1010"/>
</dbReference>
<protein>
    <recommendedName>
        <fullName evidence="3">DUF1010 domain-containing protein</fullName>
    </recommendedName>
</protein>
<proteinExistence type="predicted"/>
<reference evidence="1 2" key="1">
    <citation type="submission" date="2018-03" db="EMBL/GenBank/DDBJ databases">
        <title>Genome sequencing of Ottowia sp.</title>
        <authorList>
            <person name="Kim S.-J."/>
            <person name="Heo J."/>
            <person name="Kwon S.-W."/>
        </authorList>
    </citation>
    <scope>NUCLEOTIDE SEQUENCE [LARGE SCALE GENOMIC DNA]</scope>
    <source>
        <strain evidence="1 2">KADR8-3</strain>
    </source>
</reference>
<sequence length="99" mass="10771">MQATSYSRVLPFSKVSALGFRPLAGLRLLAWCQFQAFLTSSACQSSASSYHSCSASPLPWRSAFSWVACVFKSRRSLLAFGSNSAVKRTGLRPAAYLGR</sequence>
<dbReference type="Proteomes" id="UP000239709">
    <property type="component" value="Chromosome"/>
</dbReference>
<evidence type="ECO:0000313" key="2">
    <source>
        <dbReference type="Proteomes" id="UP000239709"/>
    </source>
</evidence>
<evidence type="ECO:0000313" key="1">
    <source>
        <dbReference type="EMBL" id="AVO35939.1"/>
    </source>
</evidence>
<dbReference type="KEGG" id="otk:C6570_02960"/>
<dbReference type="RefSeq" id="WP_106704482.1">
    <property type="nucleotide sequence ID" value="NZ_CP027666.1"/>
</dbReference>
<dbReference type="Pfam" id="PF06231">
    <property type="entry name" value="DUF1010"/>
    <property type="match status" value="1"/>
</dbReference>
<keyword evidence="2" id="KW-1185">Reference proteome</keyword>
<dbReference type="OrthoDB" id="6636985at2"/>
<dbReference type="EMBL" id="CP027666">
    <property type="protein sequence ID" value="AVO35939.1"/>
    <property type="molecule type" value="Genomic_DNA"/>
</dbReference>
<evidence type="ECO:0008006" key="3">
    <source>
        <dbReference type="Google" id="ProtNLM"/>
    </source>
</evidence>
<organism evidence="1 2">
    <name type="scientific">Ottowia oryzae</name>
    <dbReference type="NCBI Taxonomy" id="2109914"/>
    <lineage>
        <taxon>Bacteria</taxon>
        <taxon>Pseudomonadati</taxon>
        <taxon>Pseudomonadota</taxon>
        <taxon>Betaproteobacteria</taxon>
        <taxon>Burkholderiales</taxon>
        <taxon>Comamonadaceae</taxon>
        <taxon>Ottowia</taxon>
    </lineage>
</organism>